<gene>
    <name evidence="2" type="ORF">SLUN_02430</name>
</gene>
<dbReference type="KEGG" id="slk:SLUN_02430"/>
<feature type="region of interest" description="Disordered" evidence="1">
    <location>
        <begin position="1"/>
        <end position="20"/>
    </location>
</feature>
<name>A0A2R4SWM7_9ACTN</name>
<proteinExistence type="predicted"/>
<dbReference type="GeneID" id="55654131"/>
<evidence type="ECO:0000313" key="3">
    <source>
        <dbReference type="Proteomes" id="UP000244201"/>
    </source>
</evidence>
<dbReference type="EMBL" id="CP026304">
    <property type="protein sequence ID" value="AVZ71258.1"/>
    <property type="molecule type" value="Genomic_DNA"/>
</dbReference>
<keyword evidence="3" id="KW-1185">Reference proteome</keyword>
<protein>
    <submittedName>
        <fullName evidence="2">Uncharacterized protein</fullName>
    </submittedName>
</protein>
<dbReference type="AlphaFoldDB" id="A0A2R4SWM7"/>
<evidence type="ECO:0000313" key="2">
    <source>
        <dbReference type="EMBL" id="AVZ71258.1"/>
    </source>
</evidence>
<evidence type="ECO:0000256" key="1">
    <source>
        <dbReference type="SAM" id="MobiDB-lite"/>
    </source>
</evidence>
<dbReference type="OrthoDB" id="4231060at2"/>
<sequence>MHTWQVSALPSAPQPSEIDTYRFPGARDIDEHAPCPPADTSDDYLLPSPDPNQRLPFALPAADKRRLDVHAALTTTGIPPLPGDLDAIKALCTLDDRTLTTVLRWITSY</sequence>
<reference evidence="2 3" key="1">
    <citation type="submission" date="2018-01" db="EMBL/GenBank/DDBJ databases">
        <title>Complete genome sequence of Streptomyces lunaelactis MM109T, a Ferroverdin A producer isolated from cave moonmilk deposits.</title>
        <authorList>
            <person name="Naome A."/>
            <person name="Martinet L."/>
            <person name="Maciejewska M."/>
            <person name="Anderssen S."/>
            <person name="Adam D."/>
            <person name="Tenconi E."/>
            <person name="Deflandre B."/>
            <person name="Arguelles-Arias A."/>
            <person name="Calusinska M."/>
            <person name="Copieters W."/>
            <person name="Karim L."/>
            <person name="Hanikenne M."/>
            <person name="Baurain D."/>
            <person name="van Wezel G."/>
            <person name="Smargiasso N."/>
            <person name="de Pauw E."/>
            <person name="Delfosse P."/>
            <person name="Rigali S."/>
        </authorList>
    </citation>
    <scope>NUCLEOTIDE SEQUENCE [LARGE SCALE GENOMIC DNA]</scope>
    <source>
        <strain evidence="2 3">MM109</strain>
    </source>
</reference>
<organism evidence="2 3">
    <name type="scientific">Streptomyces lunaelactis</name>
    <dbReference type="NCBI Taxonomy" id="1535768"/>
    <lineage>
        <taxon>Bacteria</taxon>
        <taxon>Bacillati</taxon>
        <taxon>Actinomycetota</taxon>
        <taxon>Actinomycetes</taxon>
        <taxon>Kitasatosporales</taxon>
        <taxon>Streptomycetaceae</taxon>
        <taxon>Streptomyces</taxon>
    </lineage>
</organism>
<accession>A0A2R4SWM7</accession>
<dbReference type="Proteomes" id="UP000244201">
    <property type="component" value="Chromosome"/>
</dbReference>
<dbReference type="RefSeq" id="WP_108146950.1">
    <property type="nucleotide sequence ID" value="NZ_CP026304.1"/>
</dbReference>